<keyword evidence="2 8" id="KW-0645">Protease</keyword>
<dbReference type="InterPro" id="IPR001375">
    <property type="entry name" value="Peptidase_S9_cat"/>
</dbReference>
<dbReference type="InterPro" id="IPR051543">
    <property type="entry name" value="Serine_Peptidase_S9A"/>
</dbReference>
<dbReference type="Gene3D" id="3.40.50.1820">
    <property type="entry name" value="alpha/beta hydrolase"/>
    <property type="match status" value="1"/>
</dbReference>
<dbReference type="InterPro" id="IPR029058">
    <property type="entry name" value="AB_hydrolase_fold"/>
</dbReference>
<comment type="similarity">
    <text evidence="1">Belongs to the peptidase S9A family.</text>
</comment>
<feature type="domain" description="Peptidase S9A N-terminal" evidence="7">
    <location>
        <begin position="494"/>
        <end position="888"/>
    </location>
</feature>
<dbReference type="GO" id="GO:0004252">
    <property type="term" value="F:serine-type endopeptidase activity"/>
    <property type="evidence" value="ECO:0007669"/>
    <property type="project" value="InterPro"/>
</dbReference>
<evidence type="ECO:0000313" key="8">
    <source>
        <dbReference type="EMBL" id="SDF03822.1"/>
    </source>
</evidence>
<sequence>MKTRLHLFLTLFLVLSATAQTTNEESRTLNQTLVSGTVVEAASNAPLSYAYITIGEVGLGTVTDGDGNFEITIPNKYDAYPIKITYLGFEDLQFTVADFRTRSGQIIQMTSEAVALNEIVLKPEKMPSAKALLKKVIKKIPTNYTDTPANITGYYRETMKENGVYIKYSDAVCTYYETPYTNANYKWKDYQNPFDLLGNGMLNFDTNSLHRIHFHHKTLKEEQVHIVKARASSSLSKKEFHANIEGGPLGLLARNRVKYQESFLGKKASRDFNFTVSEELDETGTYVYVLDFHTKTTKAQLDAIETASNRRQWRTANNRKLLKGRIYIDREDLAILRYECAVPNDLKQYFCGYDYNQVKHFDYKLDVRFKKREGKYLIAAMRHEDEFIYKDSISQATTYYSAISEFKTTGTNTKDIKKFSEEENFANTMSNQLYELPLDYDADFWQVYSENNAIAAIDTIIRRDMQKEAPLEQQFRDKHIRNDAMPAPIAKIVPSSFKIHGENYTDNYAWLKDTQAPSNNTAVMEYLRQENKYTANYNIPLKRAQRTIYKELIKGVEENSTSLQIRENGYLYYSAFTEEDEHPIYYRKAVENDTVVEKLLDVTIEAKDKAYYNAGIGAVSPNNQFISIYENTTGKDAYVLKIKDLKTQTYLADSIAQIGSMVWLDNASFLYVNRDEKTLNSSKVLRHVLGTAPENDVIVYQEEDPSFSVSIQKSKSKEYIFLNTGSSTTSENWYLETKEPMGAFKVIQPREKNHLYGTAQHKELFYIITNKEALNYKVVAAPIHSPSAENWVDIIPHQTGVLIQDFQLFDDYLVINEKEKAQGRIKVIDLATKNSHFLKLDEEFYNVTLGYNPDFKTDSLQFNYSSFETPLTTFNYHMKTKEKRMVKQHSKPITLPYFKYVVERKWVTAKDGKQIPLTLISSKWRAKRKGDNYKVYLSSYGAYGAGQDIASGPKVHHLVNAGFVYAIAHVRGGNDLGNEWYEDGKLFHKKNTFSDFIACAEYLIENNYAKEGSIVAEGASAGGLLMGAVVNERPELFKTVLLDVPFVDVVNTMLDETLPLTIGEYDEWGNPQNKKQYGYIKSYSPYDNVKEQAYPNLLFFTGLNDTRVGYWEPAKMVAKLRATKTDENIILLKTDFSSGHSGGSGRFSGYRDSAYKLALIYDLNKPKEVDK</sequence>
<proteinExistence type="inferred from homology"/>
<evidence type="ECO:0000256" key="3">
    <source>
        <dbReference type="ARBA" id="ARBA00022801"/>
    </source>
</evidence>
<dbReference type="GO" id="GO:0006508">
    <property type="term" value="P:proteolysis"/>
    <property type="evidence" value="ECO:0007669"/>
    <property type="project" value="UniProtKB-KW"/>
</dbReference>
<dbReference type="SUPFAM" id="SSF50993">
    <property type="entry name" value="Peptidase/esterase 'gauge' domain"/>
    <property type="match status" value="1"/>
</dbReference>
<dbReference type="InterPro" id="IPR023302">
    <property type="entry name" value="Pept_S9A_N"/>
</dbReference>
<keyword evidence="5" id="KW-0732">Signal</keyword>
<name>A0A1G7HTR2_9FLAO</name>
<feature type="signal peptide" evidence="5">
    <location>
        <begin position="1"/>
        <end position="19"/>
    </location>
</feature>
<dbReference type="Proteomes" id="UP000182114">
    <property type="component" value="Unassembled WGS sequence"/>
</dbReference>
<dbReference type="PRINTS" id="PR00862">
    <property type="entry name" value="PROLIGOPTASE"/>
</dbReference>
<protein>
    <submittedName>
        <fullName evidence="8">Protease II</fullName>
    </submittedName>
</protein>
<organism evidence="8 9">
    <name type="scientific">Cellulophaga baltica</name>
    <dbReference type="NCBI Taxonomy" id="76594"/>
    <lineage>
        <taxon>Bacteria</taxon>
        <taxon>Pseudomonadati</taxon>
        <taxon>Bacteroidota</taxon>
        <taxon>Flavobacteriia</taxon>
        <taxon>Flavobacteriales</taxon>
        <taxon>Flavobacteriaceae</taxon>
        <taxon>Cellulophaga</taxon>
    </lineage>
</organism>
<dbReference type="InterPro" id="IPR008969">
    <property type="entry name" value="CarboxyPept-like_regulatory"/>
</dbReference>
<dbReference type="PANTHER" id="PTHR11757">
    <property type="entry name" value="PROTEASE FAMILY S9A OLIGOPEPTIDASE"/>
    <property type="match status" value="1"/>
</dbReference>
<evidence type="ECO:0000256" key="1">
    <source>
        <dbReference type="ARBA" id="ARBA00005228"/>
    </source>
</evidence>
<dbReference type="Pfam" id="PF13715">
    <property type="entry name" value="CarbopepD_reg_2"/>
    <property type="match status" value="1"/>
</dbReference>
<dbReference type="RefSeq" id="WP_083332244.1">
    <property type="nucleotide sequence ID" value="NZ_FNBD01000006.1"/>
</dbReference>
<evidence type="ECO:0000256" key="5">
    <source>
        <dbReference type="SAM" id="SignalP"/>
    </source>
</evidence>
<dbReference type="PANTHER" id="PTHR11757:SF19">
    <property type="entry name" value="PROLYL ENDOPEPTIDASE-LIKE"/>
    <property type="match status" value="1"/>
</dbReference>
<dbReference type="AlphaFoldDB" id="A0A1G7HTR2"/>
<keyword evidence="3" id="KW-0378">Hydrolase</keyword>
<keyword evidence="9" id="KW-1185">Reference proteome</keyword>
<dbReference type="EMBL" id="FNBD01000006">
    <property type="protein sequence ID" value="SDF03822.1"/>
    <property type="molecule type" value="Genomic_DNA"/>
</dbReference>
<evidence type="ECO:0000259" key="7">
    <source>
        <dbReference type="Pfam" id="PF02897"/>
    </source>
</evidence>
<evidence type="ECO:0000313" key="9">
    <source>
        <dbReference type="Proteomes" id="UP000182114"/>
    </source>
</evidence>
<dbReference type="InterPro" id="IPR002470">
    <property type="entry name" value="Peptidase_S9A"/>
</dbReference>
<accession>A0A1G7HTR2</accession>
<feature type="chain" id="PRO_5010234281" evidence="5">
    <location>
        <begin position="20"/>
        <end position="1171"/>
    </location>
</feature>
<dbReference type="SUPFAM" id="SSF49464">
    <property type="entry name" value="Carboxypeptidase regulatory domain-like"/>
    <property type="match status" value="1"/>
</dbReference>
<gene>
    <name evidence="8" type="ORF">SAMN04487992_106267</name>
</gene>
<dbReference type="Pfam" id="PF02897">
    <property type="entry name" value="Peptidase_S9_N"/>
    <property type="match status" value="1"/>
</dbReference>
<evidence type="ECO:0000256" key="2">
    <source>
        <dbReference type="ARBA" id="ARBA00022670"/>
    </source>
</evidence>
<evidence type="ECO:0000256" key="4">
    <source>
        <dbReference type="ARBA" id="ARBA00022825"/>
    </source>
</evidence>
<dbReference type="Gene3D" id="2.130.10.120">
    <property type="entry name" value="Prolyl oligopeptidase, N-terminal domain"/>
    <property type="match status" value="1"/>
</dbReference>
<dbReference type="Gene3D" id="2.60.40.1120">
    <property type="entry name" value="Carboxypeptidase-like, regulatory domain"/>
    <property type="match status" value="1"/>
</dbReference>
<evidence type="ECO:0000259" key="6">
    <source>
        <dbReference type="Pfam" id="PF00326"/>
    </source>
</evidence>
<dbReference type="Pfam" id="PF00326">
    <property type="entry name" value="Peptidase_S9"/>
    <property type="match status" value="1"/>
</dbReference>
<keyword evidence="4" id="KW-0720">Serine protease</keyword>
<reference evidence="9" key="1">
    <citation type="submission" date="2016-10" db="EMBL/GenBank/DDBJ databases">
        <authorList>
            <person name="Varghese N."/>
            <person name="Submissions S."/>
        </authorList>
    </citation>
    <scope>NUCLEOTIDE SEQUENCE [LARGE SCALE GENOMIC DNA]</scope>
    <source>
        <strain evidence="9">DSM 24729</strain>
    </source>
</reference>
<dbReference type="SUPFAM" id="SSF53474">
    <property type="entry name" value="alpha/beta-Hydrolases"/>
    <property type="match status" value="1"/>
</dbReference>
<feature type="domain" description="Peptidase S9 prolyl oligopeptidase catalytic" evidence="6">
    <location>
        <begin position="957"/>
        <end position="1150"/>
    </location>
</feature>